<protein>
    <submittedName>
        <fullName evidence="2">Uncharacterized protein</fullName>
    </submittedName>
</protein>
<gene>
    <name evidence="2" type="ORF">LEP1GSC036_2972</name>
</gene>
<dbReference type="EMBL" id="AFLV02000032">
    <property type="protein sequence ID" value="EKR64880.1"/>
    <property type="molecule type" value="Genomic_DNA"/>
</dbReference>
<keyword evidence="1" id="KW-0812">Transmembrane</keyword>
<dbReference type="AlphaFoldDB" id="A0A828Z5S9"/>
<sequence>MVPPDLILRFDYIAVNMCFHPIYLFFLLYVSLFFIKKENSFRTSPLVSKRVVTGLEVFQTKIAKKCLWNGSGIFVCCSVGKYSNSVRDLVYYFFIFNMSLV</sequence>
<dbReference type="Proteomes" id="UP000001338">
    <property type="component" value="Unassembled WGS sequence"/>
</dbReference>
<comment type="caution">
    <text evidence="2">The sequence shown here is derived from an EMBL/GenBank/DDBJ whole genome shotgun (WGS) entry which is preliminary data.</text>
</comment>
<evidence type="ECO:0000313" key="2">
    <source>
        <dbReference type="EMBL" id="EKR64880.1"/>
    </source>
</evidence>
<evidence type="ECO:0000256" key="1">
    <source>
        <dbReference type="SAM" id="Phobius"/>
    </source>
</evidence>
<keyword evidence="1" id="KW-0472">Membrane</keyword>
<proteinExistence type="predicted"/>
<keyword evidence="1" id="KW-1133">Transmembrane helix</keyword>
<name>A0A828Z5S9_9LEPT</name>
<accession>A0A828Z5S9</accession>
<evidence type="ECO:0000313" key="3">
    <source>
        <dbReference type="Proteomes" id="UP000001338"/>
    </source>
</evidence>
<organism evidence="2 3">
    <name type="scientific">Leptospira weilii str. 2006001853</name>
    <dbReference type="NCBI Taxonomy" id="1001589"/>
    <lineage>
        <taxon>Bacteria</taxon>
        <taxon>Pseudomonadati</taxon>
        <taxon>Spirochaetota</taxon>
        <taxon>Spirochaetia</taxon>
        <taxon>Leptospirales</taxon>
        <taxon>Leptospiraceae</taxon>
        <taxon>Leptospira</taxon>
    </lineage>
</organism>
<feature type="transmembrane region" description="Helical" evidence="1">
    <location>
        <begin position="12"/>
        <end position="35"/>
    </location>
</feature>
<reference evidence="2 3" key="1">
    <citation type="submission" date="2012-10" db="EMBL/GenBank/DDBJ databases">
        <authorList>
            <person name="Harkins D.M."/>
            <person name="Durkin A.S."/>
            <person name="Brinkac L.M."/>
            <person name="Haft D.H."/>
            <person name="Selengut J.D."/>
            <person name="Sanka R."/>
            <person name="DePew J."/>
            <person name="Purushe J."/>
            <person name="Whelen A.C."/>
            <person name="Vinetz J.M."/>
            <person name="Sutton G.G."/>
            <person name="Nierman W.C."/>
            <person name="Fouts D.E."/>
        </authorList>
    </citation>
    <scope>NUCLEOTIDE SEQUENCE [LARGE SCALE GENOMIC DNA]</scope>
    <source>
        <strain evidence="2 3">2006001853</strain>
    </source>
</reference>